<dbReference type="RefSeq" id="WP_092501040.1">
    <property type="nucleotide sequence ID" value="NZ_FNFV01000007.1"/>
</dbReference>
<comment type="catalytic activity">
    <reaction evidence="4">
        <text>N-terminal L-lysyl-[protein] + L-leucyl-tRNA(Leu) = N-terminal L-leucyl-L-lysyl-[protein] + tRNA(Leu) + H(+)</text>
        <dbReference type="Rhea" id="RHEA:12340"/>
        <dbReference type="Rhea" id="RHEA-COMP:9613"/>
        <dbReference type="Rhea" id="RHEA-COMP:9622"/>
        <dbReference type="Rhea" id="RHEA-COMP:12670"/>
        <dbReference type="Rhea" id="RHEA-COMP:12671"/>
        <dbReference type="ChEBI" id="CHEBI:15378"/>
        <dbReference type="ChEBI" id="CHEBI:65249"/>
        <dbReference type="ChEBI" id="CHEBI:78442"/>
        <dbReference type="ChEBI" id="CHEBI:78494"/>
        <dbReference type="ChEBI" id="CHEBI:133043"/>
        <dbReference type="EC" id="2.3.2.6"/>
    </reaction>
</comment>
<dbReference type="PANTHER" id="PTHR30098">
    <property type="entry name" value="LEUCYL/PHENYLALANYL-TRNA--PROTEIN TRANSFERASE"/>
    <property type="match status" value="1"/>
</dbReference>
<protein>
    <recommendedName>
        <fullName evidence="4">Leucyl/phenylalanyl-tRNA--protein transferase</fullName>
        <ecNumber evidence="4">2.3.2.6</ecNumber>
    </recommendedName>
    <alternativeName>
        <fullName evidence="4">L/F-transferase</fullName>
    </alternativeName>
    <alternativeName>
        <fullName evidence="4">Leucyltransferase</fullName>
    </alternativeName>
    <alternativeName>
        <fullName evidence="4">Phenyalanyltransferase</fullName>
    </alternativeName>
</protein>
<comment type="subcellular location">
    <subcellularLocation>
        <location evidence="4">Cytoplasm</location>
    </subcellularLocation>
</comment>
<dbReference type="GO" id="GO:0008914">
    <property type="term" value="F:leucyl-tRNA--protein transferase activity"/>
    <property type="evidence" value="ECO:0007669"/>
    <property type="project" value="UniProtKB-UniRule"/>
</dbReference>
<dbReference type="PANTHER" id="PTHR30098:SF2">
    <property type="entry name" value="LEUCYL_PHENYLALANYL-TRNA--PROTEIN TRANSFERASE"/>
    <property type="match status" value="1"/>
</dbReference>
<dbReference type="InterPro" id="IPR004616">
    <property type="entry name" value="Leu/Phe-tRNA_Trfase"/>
</dbReference>
<proteinExistence type="inferred from homology"/>
<dbReference type="HAMAP" id="MF_00688">
    <property type="entry name" value="Leu_Phe_trans"/>
    <property type="match status" value="1"/>
</dbReference>
<dbReference type="SUPFAM" id="SSF55729">
    <property type="entry name" value="Acyl-CoA N-acyltransferases (Nat)"/>
    <property type="match status" value="1"/>
</dbReference>
<evidence type="ECO:0000256" key="2">
    <source>
        <dbReference type="ARBA" id="ARBA00022679"/>
    </source>
</evidence>
<organism evidence="5 6">
    <name type="scientific">Meinhardsimonia xiamenensis</name>
    <dbReference type="NCBI Taxonomy" id="990712"/>
    <lineage>
        <taxon>Bacteria</taxon>
        <taxon>Pseudomonadati</taxon>
        <taxon>Pseudomonadota</taxon>
        <taxon>Alphaproteobacteria</taxon>
        <taxon>Rhodobacterales</taxon>
        <taxon>Paracoccaceae</taxon>
        <taxon>Meinhardsimonia</taxon>
    </lineage>
</organism>
<reference evidence="6" key="1">
    <citation type="submission" date="2016-10" db="EMBL/GenBank/DDBJ databases">
        <authorList>
            <person name="Varghese N."/>
            <person name="Submissions S."/>
        </authorList>
    </citation>
    <scope>NUCLEOTIDE SEQUENCE [LARGE SCALE GENOMIC DNA]</scope>
    <source>
        <strain evidence="6">CGMCC 1.10789</strain>
    </source>
</reference>
<dbReference type="FunFam" id="3.40.630.70:FF:000001">
    <property type="entry name" value="Leucyl/phenylalanyl-tRNA--protein transferase"/>
    <property type="match status" value="1"/>
</dbReference>
<keyword evidence="3 4" id="KW-0012">Acyltransferase</keyword>
<dbReference type="InterPro" id="IPR042203">
    <property type="entry name" value="Leu/Phe-tRNA_Trfase_C"/>
</dbReference>
<evidence type="ECO:0000256" key="1">
    <source>
        <dbReference type="ARBA" id="ARBA00022490"/>
    </source>
</evidence>
<comment type="catalytic activity">
    <reaction evidence="4">
        <text>L-phenylalanyl-tRNA(Phe) + an N-terminal L-alpha-aminoacyl-[protein] = an N-terminal L-phenylalanyl-L-alpha-aminoacyl-[protein] + tRNA(Phe)</text>
        <dbReference type="Rhea" id="RHEA:43632"/>
        <dbReference type="Rhea" id="RHEA-COMP:9668"/>
        <dbReference type="Rhea" id="RHEA-COMP:9699"/>
        <dbReference type="Rhea" id="RHEA-COMP:10636"/>
        <dbReference type="Rhea" id="RHEA-COMP:10637"/>
        <dbReference type="ChEBI" id="CHEBI:78442"/>
        <dbReference type="ChEBI" id="CHEBI:78531"/>
        <dbReference type="ChEBI" id="CHEBI:78597"/>
        <dbReference type="ChEBI" id="CHEBI:83561"/>
        <dbReference type="EC" id="2.3.2.6"/>
    </reaction>
</comment>
<dbReference type="EMBL" id="FNFV01000007">
    <property type="protein sequence ID" value="SDK98448.1"/>
    <property type="molecule type" value="Genomic_DNA"/>
</dbReference>
<dbReference type="OrthoDB" id="9790282at2"/>
<dbReference type="GO" id="GO:0005737">
    <property type="term" value="C:cytoplasm"/>
    <property type="evidence" value="ECO:0007669"/>
    <property type="project" value="UniProtKB-SubCell"/>
</dbReference>
<dbReference type="EC" id="2.3.2.6" evidence="4"/>
<name>A0A1G9GCL2_9RHOB</name>
<accession>A0A1G9GCL2</accession>
<dbReference type="Proteomes" id="UP000199328">
    <property type="component" value="Unassembled WGS sequence"/>
</dbReference>
<evidence type="ECO:0000256" key="3">
    <source>
        <dbReference type="ARBA" id="ARBA00023315"/>
    </source>
</evidence>
<dbReference type="STRING" id="990712.SAMN05216257_10726"/>
<dbReference type="Pfam" id="PF03588">
    <property type="entry name" value="Leu_Phe_trans"/>
    <property type="match status" value="1"/>
</dbReference>
<gene>
    <name evidence="4" type="primary">aat</name>
    <name evidence="5" type="ORF">SAMN05216257_10726</name>
</gene>
<evidence type="ECO:0000256" key="4">
    <source>
        <dbReference type="HAMAP-Rule" id="MF_00688"/>
    </source>
</evidence>
<comment type="catalytic activity">
    <reaction evidence="4">
        <text>N-terminal L-arginyl-[protein] + L-leucyl-tRNA(Leu) = N-terminal L-leucyl-L-arginyl-[protein] + tRNA(Leu) + H(+)</text>
        <dbReference type="Rhea" id="RHEA:50416"/>
        <dbReference type="Rhea" id="RHEA-COMP:9613"/>
        <dbReference type="Rhea" id="RHEA-COMP:9622"/>
        <dbReference type="Rhea" id="RHEA-COMP:12672"/>
        <dbReference type="Rhea" id="RHEA-COMP:12673"/>
        <dbReference type="ChEBI" id="CHEBI:15378"/>
        <dbReference type="ChEBI" id="CHEBI:64719"/>
        <dbReference type="ChEBI" id="CHEBI:78442"/>
        <dbReference type="ChEBI" id="CHEBI:78494"/>
        <dbReference type="ChEBI" id="CHEBI:133044"/>
        <dbReference type="EC" id="2.3.2.6"/>
    </reaction>
</comment>
<comment type="similarity">
    <text evidence="4">Belongs to the L/F-transferase family.</text>
</comment>
<evidence type="ECO:0000313" key="5">
    <source>
        <dbReference type="EMBL" id="SDK98448.1"/>
    </source>
</evidence>
<dbReference type="Gene3D" id="3.40.630.70">
    <property type="entry name" value="Leucyl/phenylalanyl-tRNA-protein transferase, C-terminal domain"/>
    <property type="match status" value="1"/>
</dbReference>
<dbReference type="AlphaFoldDB" id="A0A1G9GCL2"/>
<evidence type="ECO:0000313" key="6">
    <source>
        <dbReference type="Proteomes" id="UP000199328"/>
    </source>
</evidence>
<dbReference type="NCBIfam" id="TIGR00667">
    <property type="entry name" value="aat"/>
    <property type="match status" value="1"/>
</dbReference>
<keyword evidence="1 4" id="KW-0963">Cytoplasm</keyword>
<keyword evidence="2 4" id="KW-0808">Transferase</keyword>
<dbReference type="GO" id="GO:0030163">
    <property type="term" value="P:protein catabolic process"/>
    <property type="evidence" value="ECO:0007669"/>
    <property type="project" value="UniProtKB-UniRule"/>
</dbReference>
<keyword evidence="6" id="KW-1185">Reference proteome</keyword>
<comment type="function">
    <text evidence="4">Functions in the N-end rule pathway of protein degradation where it conjugates Leu, Phe and, less efficiently, Met from aminoacyl-tRNAs to the N-termini of proteins containing an N-terminal arginine or lysine.</text>
</comment>
<dbReference type="InterPro" id="IPR016181">
    <property type="entry name" value="Acyl_CoA_acyltransferase"/>
</dbReference>
<sequence>MTAAQVLTPELMLSAYASGIFPMAEDRASAELFWVDPRRRGIIPLDGFHISRSLRRRMLKGGYEIAVNRDFTATVAACADRPETWINAELESLYAALHARGFAHSLEVWQEGRLVGGVFGIALGGAFFGESMFSRVTDASKIALAYLVDRLGRAGFTLFDTQFLTEHLASLGGIEISRAEYRRRLAEALTVEADFTAPEPIPAPQEVVQRITQTS</sequence>